<name>A0A5B7I9A7_PORTR</name>
<feature type="compositionally biased region" description="Low complexity" evidence="1">
    <location>
        <begin position="74"/>
        <end position="84"/>
    </location>
</feature>
<protein>
    <submittedName>
        <fullName evidence="2">Uncharacterized protein</fullName>
    </submittedName>
</protein>
<comment type="caution">
    <text evidence="2">The sequence shown here is derived from an EMBL/GenBank/DDBJ whole genome shotgun (WGS) entry which is preliminary data.</text>
</comment>
<evidence type="ECO:0000256" key="1">
    <source>
        <dbReference type="SAM" id="MobiDB-lite"/>
    </source>
</evidence>
<gene>
    <name evidence="2" type="ORF">E2C01_075711</name>
</gene>
<keyword evidence="3" id="KW-1185">Reference proteome</keyword>
<proteinExistence type="predicted"/>
<accession>A0A5B7I9A7</accession>
<dbReference type="AlphaFoldDB" id="A0A5B7I9A7"/>
<dbReference type="EMBL" id="VSRR010055959">
    <property type="protein sequence ID" value="MPC81110.1"/>
    <property type="molecule type" value="Genomic_DNA"/>
</dbReference>
<sequence length="84" mass="9665">MERGLGWGEGIRRQDGDKPVRHRLHIPMDLQTFRSPMLLQERHDTHQISLDERLRDHVSQLGTSCYAPAPSLPPSLSDLLHPTY</sequence>
<dbReference type="Proteomes" id="UP000324222">
    <property type="component" value="Unassembled WGS sequence"/>
</dbReference>
<reference evidence="2 3" key="1">
    <citation type="submission" date="2019-05" db="EMBL/GenBank/DDBJ databases">
        <title>Another draft genome of Portunus trituberculatus and its Hox gene families provides insights of decapod evolution.</title>
        <authorList>
            <person name="Jeong J.-H."/>
            <person name="Song I."/>
            <person name="Kim S."/>
            <person name="Choi T."/>
            <person name="Kim D."/>
            <person name="Ryu S."/>
            <person name="Kim W."/>
        </authorList>
    </citation>
    <scope>NUCLEOTIDE SEQUENCE [LARGE SCALE GENOMIC DNA]</scope>
    <source>
        <tissue evidence="2">Muscle</tissue>
    </source>
</reference>
<organism evidence="2 3">
    <name type="scientific">Portunus trituberculatus</name>
    <name type="common">Swimming crab</name>
    <name type="synonym">Neptunus trituberculatus</name>
    <dbReference type="NCBI Taxonomy" id="210409"/>
    <lineage>
        <taxon>Eukaryota</taxon>
        <taxon>Metazoa</taxon>
        <taxon>Ecdysozoa</taxon>
        <taxon>Arthropoda</taxon>
        <taxon>Crustacea</taxon>
        <taxon>Multicrustacea</taxon>
        <taxon>Malacostraca</taxon>
        <taxon>Eumalacostraca</taxon>
        <taxon>Eucarida</taxon>
        <taxon>Decapoda</taxon>
        <taxon>Pleocyemata</taxon>
        <taxon>Brachyura</taxon>
        <taxon>Eubrachyura</taxon>
        <taxon>Portunoidea</taxon>
        <taxon>Portunidae</taxon>
        <taxon>Portuninae</taxon>
        <taxon>Portunus</taxon>
    </lineage>
</organism>
<feature type="region of interest" description="Disordered" evidence="1">
    <location>
        <begin position="65"/>
        <end position="84"/>
    </location>
</feature>
<evidence type="ECO:0000313" key="3">
    <source>
        <dbReference type="Proteomes" id="UP000324222"/>
    </source>
</evidence>
<evidence type="ECO:0000313" key="2">
    <source>
        <dbReference type="EMBL" id="MPC81110.1"/>
    </source>
</evidence>